<dbReference type="Proteomes" id="UP000280696">
    <property type="component" value="Unassembled WGS sequence"/>
</dbReference>
<sequence>MEIIFNDIATHYQFKDKYDAIEKMKIGIEALLYLRKRDASFKICSGEKLTGLEIAPGYYFPQIFNESNHVLNPNYKTAIKIFFVNFNSINCEKEKFIFEGIESGQCGLAYKINGTVFSLETNDSFTKQKISGKYTPDGKKCETVEIDNISEKKHVDIHWIKLGTKIYEANPKHKANFGWGSPMDLNDNEAQYVLDRSVIAGDEDKHLIAMYQNIYYSFRCHWKNYYHGYQDNSMPENMKRRLTNIPPIT</sequence>
<proteinExistence type="predicted"/>
<organism evidence="1 2">
    <name type="scientific">Parablautia intestinalis</name>
    <dbReference type="NCBI Taxonomy" id="2320100"/>
    <lineage>
        <taxon>Bacteria</taxon>
        <taxon>Bacillati</taxon>
        <taxon>Bacillota</taxon>
        <taxon>Clostridia</taxon>
        <taxon>Lachnospirales</taxon>
        <taxon>Lachnospiraceae</taxon>
        <taxon>Parablautia</taxon>
    </lineage>
</organism>
<dbReference type="OrthoDB" id="513041at2"/>
<evidence type="ECO:0000313" key="1">
    <source>
        <dbReference type="EMBL" id="RKI89779.1"/>
    </source>
</evidence>
<gene>
    <name evidence="1" type="ORF">D7V94_16475</name>
</gene>
<evidence type="ECO:0000313" key="2">
    <source>
        <dbReference type="Proteomes" id="UP000280696"/>
    </source>
</evidence>
<protein>
    <submittedName>
        <fullName evidence="1">Uncharacterized protein</fullName>
    </submittedName>
</protein>
<dbReference type="RefSeq" id="WP_120471428.1">
    <property type="nucleotide sequence ID" value="NZ_RAYQ01000019.1"/>
</dbReference>
<comment type="caution">
    <text evidence="1">The sequence shown here is derived from an EMBL/GenBank/DDBJ whole genome shotgun (WGS) entry which is preliminary data.</text>
</comment>
<dbReference type="EMBL" id="RAYQ01000019">
    <property type="protein sequence ID" value="RKI89779.1"/>
    <property type="molecule type" value="Genomic_DNA"/>
</dbReference>
<accession>A0A3A9AEI0</accession>
<keyword evidence="2" id="KW-1185">Reference proteome</keyword>
<name>A0A3A9AEI0_9FIRM</name>
<dbReference type="AlphaFoldDB" id="A0A3A9AEI0"/>
<reference evidence="1 2" key="1">
    <citation type="submission" date="2018-09" db="EMBL/GenBank/DDBJ databases">
        <title>Murine metabolic-syndrome-specific gut microbial biobank.</title>
        <authorList>
            <person name="Liu C."/>
        </authorList>
    </citation>
    <scope>NUCLEOTIDE SEQUENCE [LARGE SCALE GENOMIC DNA]</scope>
    <source>
        <strain evidence="1 2">0.1xD8-82</strain>
    </source>
</reference>